<reference evidence="3" key="1">
    <citation type="journal article" date="2023" name="GigaByte">
        <title>Genome assembly of the bearded iris, Iris pallida Lam.</title>
        <authorList>
            <person name="Bruccoleri R.E."/>
            <person name="Oakeley E.J."/>
            <person name="Faust A.M.E."/>
            <person name="Altorfer M."/>
            <person name="Dessus-Babus S."/>
            <person name="Burckhardt D."/>
            <person name="Oertli M."/>
            <person name="Naumann U."/>
            <person name="Petersen F."/>
            <person name="Wong J."/>
        </authorList>
    </citation>
    <scope>NUCLEOTIDE SEQUENCE</scope>
    <source>
        <strain evidence="3">GSM-AAB239-AS_SAM_17_03QT</strain>
    </source>
</reference>
<dbReference type="Pfam" id="PF06398">
    <property type="entry name" value="Pex24p"/>
    <property type="match status" value="1"/>
</dbReference>
<dbReference type="InterPro" id="IPR056748">
    <property type="entry name" value="VPS13-like_C"/>
</dbReference>
<reference evidence="3" key="2">
    <citation type="submission" date="2023-04" db="EMBL/GenBank/DDBJ databases">
        <authorList>
            <person name="Bruccoleri R.E."/>
            <person name="Oakeley E.J."/>
            <person name="Faust A.-M."/>
            <person name="Dessus-Babus S."/>
            <person name="Altorfer M."/>
            <person name="Burckhardt D."/>
            <person name="Oertli M."/>
            <person name="Naumann U."/>
            <person name="Petersen F."/>
            <person name="Wong J."/>
        </authorList>
    </citation>
    <scope>NUCLEOTIDE SEQUENCE</scope>
    <source>
        <strain evidence="3">GSM-AAB239-AS_SAM_17_03QT</strain>
        <tissue evidence="3">Leaf</tissue>
    </source>
</reference>
<dbReference type="Pfam" id="PF25036">
    <property type="entry name" value="VPS13_VAB"/>
    <property type="match status" value="1"/>
</dbReference>
<keyword evidence="4" id="KW-1185">Reference proteome</keyword>
<dbReference type="GO" id="GO:0005737">
    <property type="term" value="C:cytoplasm"/>
    <property type="evidence" value="ECO:0007669"/>
    <property type="project" value="UniProtKB-ARBA"/>
</dbReference>
<protein>
    <recommendedName>
        <fullName evidence="2">Peroxin/Ferlin domain-containing protein</fullName>
    </recommendedName>
</protein>
<dbReference type="InterPro" id="IPR026847">
    <property type="entry name" value="VPS13"/>
</dbReference>
<comment type="caution">
    <text evidence="3">The sequence shown here is derived from an EMBL/GenBank/DDBJ whole genome shotgun (WGS) entry which is preliminary data.</text>
</comment>
<evidence type="ECO:0000259" key="2">
    <source>
        <dbReference type="SMART" id="SM00694"/>
    </source>
</evidence>
<evidence type="ECO:0000256" key="1">
    <source>
        <dbReference type="SAM" id="MobiDB-lite"/>
    </source>
</evidence>
<dbReference type="InterPro" id="IPR009543">
    <property type="entry name" value="VPS13_VAB"/>
</dbReference>
<evidence type="ECO:0000313" key="3">
    <source>
        <dbReference type="EMBL" id="KAJ6839824.1"/>
    </source>
</evidence>
<organism evidence="3 4">
    <name type="scientific">Iris pallida</name>
    <name type="common">Sweet iris</name>
    <dbReference type="NCBI Taxonomy" id="29817"/>
    <lineage>
        <taxon>Eukaryota</taxon>
        <taxon>Viridiplantae</taxon>
        <taxon>Streptophyta</taxon>
        <taxon>Embryophyta</taxon>
        <taxon>Tracheophyta</taxon>
        <taxon>Spermatophyta</taxon>
        <taxon>Magnoliopsida</taxon>
        <taxon>Liliopsida</taxon>
        <taxon>Asparagales</taxon>
        <taxon>Iridaceae</taxon>
        <taxon>Iridoideae</taxon>
        <taxon>Irideae</taxon>
        <taxon>Iris</taxon>
    </lineage>
</organism>
<dbReference type="Pfam" id="PF06101">
    <property type="entry name" value="Vps62"/>
    <property type="match status" value="1"/>
</dbReference>
<gene>
    <name evidence="3" type="ORF">M6B38_312070</name>
</gene>
<dbReference type="Proteomes" id="UP001140949">
    <property type="component" value="Unassembled WGS sequence"/>
</dbReference>
<dbReference type="InterPro" id="IPR006614">
    <property type="entry name" value="Peroxin/Ferlin"/>
</dbReference>
<dbReference type="GO" id="GO:0045053">
    <property type="term" value="P:protein retention in Golgi apparatus"/>
    <property type="evidence" value="ECO:0007669"/>
    <property type="project" value="TreeGrafter"/>
</dbReference>
<feature type="region of interest" description="Disordered" evidence="1">
    <location>
        <begin position="1642"/>
        <end position="1668"/>
    </location>
</feature>
<dbReference type="PANTHER" id="PTHR16166">
    <property type="entry name" value="VACUOLAR PROTEIN SORTING-ASSOCIATED PROTEIN VPS13"/>
    <property type="match status" value="1"/>
</dbReference>
<dbReference type="GO" id="GO:0006623">
    <property type="term" value="P:protein targeting to vacuole"/>
    <property type="evidence" value="ECO:0007669"/>
    <property type="project" value="TreeGrafter"/>
</dbReference>
<accession>A0AAX6HH24</accession>
<evidence type="ECO:0000313" key="4">
    <source>
        <dbReference type="Proteomes" id="UP001140949"/>
    </source>
</evidence>
<sequence length="1668" mass="188498">MVEFLVVDVGRGEPVGIYSSPLKQIAYELNPSSNNIYNFELTWREFSLAKEVDCQNAKKSHGRIRCVVLLSTKPEVKHEKLDHINSKRTGFLQISPTRQGPWTNVRLNYAARASCWRLGNHVVASEVSIKDGNRYVSIRSLVSVTNKTDFIIALRLKSKYSSENMKTVDNETEEDTGADDSRFYAEEFFETEKYTPSTGWVSFCKSIPSSNNSSEWSRETDNQGMPSLNLPDGWEWVDDWHVDMASVRTADGWVYAPDTEKLKWPESSDHINFVNYARQRRWIRNRKNVAFGEESQVTIGVIKPGETIPLPLSGLAHPVVSYAFQFRPENTSDAKEYSWSSVVEKHSQTQVSGETKESPEIYVATLTESDGLLYCSPVNEHSSSTASGLWFCLSIQATQIGKDVHSDPIHDWNLIINSPLCITNFLPLSTEYTVTGKQFSEENGTSSQGVLAPGEAIRIYNADLRDPLYLSVIPQGGWQPLHEPVPISHPSRRPSKMICLKNSFSGRIVQIIIEHNYDKDRLISRVLRIYASYWVASARCPPLTYNLLDISGRKERRHFSVPFHSNPKSEKIFCKMTEEEMVGGYTIASALNFKLLGISAAISRPDKERFGPVRDLSPLGDMDGSIDLYAYDTDGNCMRIFVSSKPSPYQAVPTKVISVRPFMTFTNRVGQSVFIKFNDEDEPKTLHISDSRVSFIYREAAGPDKLQVRMEDTAWCVPIEIIKEDTITIVLRKHPGVRRFLRTEIRGYEEGSRFLVVFRLGSEHGPIRIENRTKTAIKFRQSGYDDGAWIILEPLSTTKFSWDDPYGQKLIDVVFYIGNEVCVQNVSVETGTVSTELEGYGIKLDVMEVGDIKIVRFTNARNMPLGSHENIESASGSSALQNEVKSSISPLEIIVELGIVGVSLVDHRPRELLYLYLEKVFLSYSTGYDFGTTSRFKLIVGKLQLDNQLPLTVMPVLLAPEDMPNINHPLFKATVTMKNGNTDGTQVYPYVYIRVTDKWWKFNVHEPIIWALVDFYNNLRLDSIPSSSSIAVVDPEIRIDLIDVSEVRLKLSLETAPTQRPNGVLGMWSPVLSAVGNAFKIQLHLRKVMHKSRFMRKSSIVPAIVNRIKRDLIHNPLHLILSVDVLGMTKSTLASLSRGFAELSIDGQFLQLRTKQVWSRRITGVGDGFLQGTEALAQGVAFGVSGVLKKPVESAREHGVLGLAHGIGRAFVGFVVQPLSGALDFVSLTVDGIGASCARCMEILSNKSITRRIRNPRAFHSDGLLREYCEREATGQMVLYLAEASRHLGCTDLFKEPSKYAWSDYYESHFIVTHQRIVLVTNKRVMLLQCLKPDKIDQKPSKIIWDVPWEKLLALELAKAGYQKPSHLIIHLKNFKRSESFVRLIKCNVQEDEEQEPQAVMICSSVRKMWKAHQADTKVLTLKVPSSQRHVHFAWEETDWRNSHNRNKPMIRPRGFTTSLLSDDRRSIKHTFNFQKIWSSELDSRSRCTLFPKQVVDDGTICSIWRPLCPDGYVSIGDVAHVGTHPPHVAAIYKDFAGSFALPVGYDLVWRSCPSDFVAPVSIWLPRPPDGFVAAGCVALAAYEEPPLDSAYCLKATFAEEAQFEEQIVWTAPESYPWACYIYQVQSEALQFIALRQQKEESEWRPMRVSSNLPPEVSEVSEVSRQER</sequence>
<dbReference type="PANTHER" id="PTHR16166:SF137">
    <property type="entry name" value="PLECKSTRIN HOMOLOGY (PH) DOMAIN-CONTAINING PROTEIN"/>
    <property type="match status" value="1"/>
</dbReference>
<name>A0AAX6HH24_IRIPA</name>
<dbReference type="InterPro" id="IPR009291">
    <property type="entry name" value="Vps62"/>
</dbReference>
<dbReference type="SMART" id="SM00694">
    <property type="entry name" value="DysFC"/>
    <property type="match status" value="1"/>
</dbReference>
<proteinExistence type="predicted"/>
<feature type="domain" description="Peroxin/Ferlin" evidence="2">
    <location>
        <begin position="252"/>
        <end position="289"/>
    </location>
</feature>
<dbReference type="Pfam" id="PF25037">
    <property type="entry name" value="VPS13_C"/>
    <property type="match status" value="1"/>
</dbReference>
<dbReference type="GO" id="GO:0098588">
    <property type="term" value="C:bounding membrane of organelle"/>
    <property type="evidence" value="ECO:0007669"/>
    <property type="project" value="UniProtKB-ARBA"/>
</dbReference>
<dbReference type="EMBL" id="JANAVB010009600">
    <property type="protein sequence ID" value="KAJ6839824.1"/>
    <property type="molecule type" value="Genomic_DNA"/>
</dbReference>
<dbReference type="InterPro" id="IPR010482">
    <property type="entry name" value="TECPR1-like_DysF"/>
</dbReference>